<dbReference type="PRINTS" id="PR00344">
    <property type="entry name" value="BCTRLSENSOR"/>
</dbReference>
<dbReference type="InterPro" id="IPR005467">
    <property type="entry name" value="His_kinase_dom"/>
</dbReference>
<evidence type="ECO:0000256" key="13">
    <source>
        <dbReference type="SAM" id="Phobius"/>
    </source>
</evidence>
<keyword evidence="8 16" id="KW-0418">Kinase</keyword>
<keyword evidence="4" id="KW-0597">Phosphoprotein</keyword>
<dbReference type="Pfam" id="PF00512">
    <property type="entry name" value="HisKA"/>
    <property type="match status" value="1"/>
</dbReference>
<dbReference type="Gene3D" id="3.30.565.10">
    <property type="entry name" value="Histidine kinase-like ATPase, C-terminal domain"/>
    <property type="match status" value="1"/>
</dbReference>
<evidence type="ECO:0000256" key="6">
    <source>
        <dbReference type="ARBA" id="ARBA00022692"/>
    </source>
</evidence>
<evidence type="ECO:0000259" key="15">
    <source>
        <dbReference type="PROSITE" id="PS50885"/>
    </source>
</evidence>
<evidence type="ECO:0000313" key="16">
    <source>
        <dbReference type="EMBL" id="SFE46204.1"/>
    </source>
</evidence>
<dbReference type="SUPFAM" id="SSF47384">
    <property type="entry name" value="Homodimeric domain of signal transducing histidine kinase"/>
    <property type="match status" value="1"/>
</dbReference>
<feature type="transmembrane region" description="Helical" evidence="13">
    <location>
        <begin position="163"/>
        <end position="185"/>
    </location>
</feature>
<dbReference type="AlphaFoldDB" id="A0A1I2AQC9"/>
<dbReference type="GO" id="GO:0005524">
    <property type="term" value="F:ATP binding"/>
    <property type="evidence" value="ECO:0007669"/>
    <property type="project" value="UniProtKB-KW"/>
</dbReference>
<evidence type="ECO:0000256" key="5">
    <source>
        <dbReference type="ARBA" id="ARBA00022679"/>
    </source>
</evidence>
<keyword evidence="7" id="KW-0547">Nucleotide-binding</keyword>
<evidence type="ECO:0000256" key="10">
    <source>
        <dbReference type="ARBA" id="ARBA00022989"/>
    </source>
</evidence>
<name>A0A1I2AQC9_9GAMM</name>
<evidence type="ECO:0000256" key="8">
    <source>
        <dbReference type="ARBA" id="ARBA00022777"/>
    </source>
</evidence>
<proteinExistence type="predicted"/>
<dbReference type="SMART" id="SM00388">
    <property type="entry name" value="HisKA"/>
    <property type="match status" value="1"/>
</dbReference>
<dbReference type="PROSITE" id="PS50109">
    <property type="entry name" value="HIS_KIN"/>
    <property type="match status" value="1"/>
</dbReference>
<keyword evidence="5" id="KW-0808">Transferase</keyword>
<dbReference type="PANTHER" id="PTHR45436:SF14">
    <property type="entry name" value="SENSOR PROTEIN QSEC"/>
    <property type="match status" value="1"/>
</dbReference>
<dbReference type="Proteomes" id="UP000199477">
    <property type="component" value="Unassembled WGS sequence"/>
</dbReference>
<dbReference type="InterPro" id="IPR004358">
    <property type="entry name" value="Sig_transdc_His_kin-like_C"/>
</dbReference>
<comment type="subcellular location">
    <subcellularLocation>
        <location evidence="2">Membrane</location>
        <topology evidence="2">Multi-pass membrane protein</topology>
    </subcellularLocation>
</comment>
<dbReference type="GO" id="GO:0000155">
    <property type="term" value="F:phosphorelay sensor kinase activity"/>
    <property type="evidence" value="ECO:0007669"/>
    <property type="project" value="InterPro"/>
</dbReference>
<dbReference type="InterPro" id="IPR036890">
    <property type="entry name" value="HATPase_C_sf"/>
</dbReference>
<organism evidence="16 17">
    <name type="scientific">Dyella marensis</name>
    <dbReference type="NCBI Taxonomy" id="500610"/>
    <lineage>
        <taxon>Bacteria</taxon>
        <taxon>Pseudomonadati</taxon>
        <taxon>Pseudomonadota</taxon>
        <taxon>Gammaproteobacteria</taxon>
        <taxon>Lysobacterales</taxon>
        <taxon>Rhodanobacteraceae</taxon>
        <taxon>Dyella</taxon>
    </lineage>
</organism>
<evidence type="ECO:0000256" key="1">
    <source>
        <dbReference type="ARBA" id="ARBA00000085"/>
    </source>
</evidence>
<evidence type="ECO:0000256" key="11">
    <source>
        <dbReference type="ARBA" id="ARBA00023012"/>
    </source>
</evidence>
<evidence type="ECO:0000256" key="9">
    <source>
        <dbReference type="ARBA" id="ARBA00022840"/>
    </source>
</evidence>
<evidence type="ECO:0000259" key="14">
    <source>
        <dbReference type="PROSITE" id="PS50109"/>
    </source>
</evidence>
<dbReference type="CDD" id="cd00082">
    <property type="entry name" value="HisKA"/>
    <property type="match status" value="1"/>
</dbReference>
<dbReference type="InterPro" id="IPR036097">
    <property type="entry name" value="HisK_dim/P_sf"/>
</dbReference>
<dbReference type="PANTHER" id="PTHR45436">
    <property type="entry name" value="SENSOR HISTIDINE KINASE YKOH"/>
    <property type="match status" value="1"/>
</dbReference>
<feature type="domain" description="Histidine kinase" evidence="14">
    <location>
        <begin position="246"/>
        <end position="460"/>
    </location>
</feature>
<dbReference type="GO" id="GO:0005886">
    <property type="term" value="C:plasma membrane"/>
    <property type="evidence" value="ECO:0007669"/>
    <property type="project" value="TreeGrafter"/>
</dbReference>
<dbReference type="InterPro" id="IPR003594">
    <property type="entry name" value="HATPase_dom"/>
</dbReference>
<keyword evidence="6 13" id="KW-0812">Transmembrane</keyword>
<dbReference type="Gene3D" id="1.10.287.130">
    <property type="match status" value="1"/>
</dbReference>
<dbReference type="EMBL" id="FONH01000002">
    <property type="protein sequence ID" value="SFE46204.1"/>
    <property type="molecule type" value="Genomic_DNA"/>
</dbReference>
<evidence type="ECO:0000313" key="17">
    <source>
        <dbReference type="Proteomes" id="UP000199477"/>
    </source>
</evidence>
<dbReference type="InterPro" id="IPR003660">
    <property type="entry name" value="HAMP_dom"/>
</dbReference>
<dbReference type="Pfam" id="PF08521">
    <property type="entry name" value="2CSK_N"/>
    <property type="match status" value="1"/>
</dbReference>
<dbReference type="PROSITE" id="PS50885">
    <property type="entry name" value="HAMP"/>
    <property type="match status" value="1"/>
</dbReference>
<dbReference type="Pfam" id="PF02518">
    <property type="entry name" value="HATPase_c"/>
    <property type="match status" value="1"/>
</dbReference>
<sequence>MSFPSLRARLRWMVIAILAAAMLLLGALSYRYTLKEVHELLDGRLAQSARTLDVLLRTGGMPHDGHAVVVPTPSRTPAVHGRNMHSYEPEVGYQVFGADGRLLATTANLDGMPAPRADDASFRDVSFGERRWRVFQLPRTGDGELIRTAERYDSRTEISQALWVQYGLMLFVALPLLALLMGWAIRRGLRPLDTLARRLLRREPGSHAPVTLDNAPLELRPLLDALNEQIGRLESALERERRFSADVAHELRTPLASTMINLDAAIGARESGTADSALADARECLVALARRTEQLLALARLESGEGRRALAPVDLVALTGDVIDEMVSVIVHSRVELVLVPLPERLLVYGDEAALRAMLRNLLENAMRHVPSGGMVELALSRAGRMAVIDVADNGPGIPPERRHALFERFHREPGTRGDGYGLGLSIVQRAALMHHARIELLDSRFGSGLHVRVSLPLHGDEAARDR</sequence>
<keyword evidence="12 13" id="KW-0472">Membrane</keyword>
<protein>
    <recommendedName>
        <fullName evidence="3">histidine kinase</fullName>
        <ecNumber evidence="3">2.7.13.3</ecNumber>
    </recommendedName>
</protein>
<dbReference type="SUPFAM" id="SSF55874">
    <property type="entry name" value="ATPase domain of HSP90 chaperone/DNA topoisomerase II/histidine kinase"/>
    <property type="match status" value="1"/>
</dbReference>
<keyword evidence="9" id="KW-0067">ATP-binding</keyword>
<dbReference type="InterPro" id="IPR050428">
    <property type="entry name" value="TCS_sensor_his_kinase"/>
</dbReference>
<dbReference type="EC" id="2.7.13.3" evidence="3"/>
<feature type="domain" description="HAMP" evidence="15">
    <location>
        <begin position="186"/>
        <end position="238"/>
    </location>
</feature>
<accession>A0A1I2AQC9</accession>
<dbReference type="STRING" id="500610.SAMN02799615_01112"/>
<evidence type="ECO:0000256" key="12">
    <source>
        <dbReference type="ARBA" id="ARBA00023136"/>
    </source>
</evidence>
<dbReference type="InterPro" id="IPR013727">
    <property type="entry name" value="2CSK_N"/>
</dbReference>
<evidence type="ECO:0000256" key="3">
    <source>
        <dbReference type="ARBA" id="ARBA00012438"/>
    </source>
</evidence>
<keyword evidence="10 13" id="KW-1133">Transmembrane helix</keyword>
<evidence type="ECO:0000256" key="2">
    <source>
        <dbReference type="ARBA" id="ARBA00004141"/>
    </source>
</evidence>
<dbReference type="InterPro" id="IPR003661">
    <property type="entry name" value="HisK_dim/P_dom"/>
</dbReference>
<keyword evidence="11" id="KW-0902">Two-component regulatory system</keyword>
<gene>
    <name evidence="16" type="ORF">SAMN02799615_01112</name>
</gene>
<evidence type="ECO:0000256" key="7">
    <source>
        <dbReference type="ARBA" id="ARBA00022741"/>
    </source>
</evidence>
<evidence type="ECO:0000256" key="4">
    <source>
        <dbReference type="ARBA" id="ARBA00022553"/>
    </source>
</evidence>
<reference evidence="17" key="1">
    <citation type="submission" date="2016-10" db="EMBL/GenBank/DDBJ databases">
        <authorList>
            <person name="Varghese N."/>
            <person name="Submissions S."/>
        </authorList>
    </citation>
    <scope>NUCLEOTIDE SEQUENCE [LARGE SCALE GENOMIC DNA]</scope>
    <source>
        <strain evidence="17">UNC178MFTsu3.1</strain>
    </source>
</reference>
<comment type="catalytic activity">
    <reaction evidence="1">
        <text>ATP + protein L-histidine = ADP + protein N-phospho-L-histidine.</text>
        <dbReference type="EC" id="2.7.13.3"/>
    </reaction>
</comment>
<keyword evidence="17" id="KW-1185">Reference proteome</keyword>
<dbReference type="SMART" id="SM00387">
    <property type="entry name" value="HATPase_c"/>
    <property type="match status" value="1"/>
</dbReference>